<dbReference type="PANTHER" id="PTHR15367">
    <property type="entry name" value="DNA-DIRECTED RNA POLYMERASE III"/>
    <property type="match status" value="1"/>
</dbReference>
<feature type="compositionally biased region" description="Gly residues" evidence="5">
    <location>
        <begin position="263"/>
        <end position="273"/>
    </location>
</feature>
<dbReference type="Pfam" id="PF11705">
    <property type="entry name" value="RNA_pol_3_Rpc31"/>
    <property type="match status" value="1"/>
</dbReference>
<feature type="region of interest" description="Disordered" evidence="5">
    <location>
        <begin position="1"/>
        <end position="67"/>
    </location>
</feature>
<evidence type="ECO:0000313" key="6">
    <source>
        <dbReference type="EMBL" id="KAL1311372.1"/>
    </source>
</evidence>
<evidence type="ECO:0000256" key="4">
    <source>
        <dbReference type="PIRNR" id="PIRNR000777"/>
    </source>
</evidence>
<dbReference type="RefSeq" id="XP_069204221.1">
    <property type="nucleotide sequence ID" value="XM_069340747.1"/>
</dbReference>
<dbReference type="PIRSF" id="PIRSF000777">
    <property type="entry name" value="RNA_polIII_C31"/>
    <property type="match status" value="1"/>
</dbReference>
<proteinExistence type="inferred from homology"/>
<accession>A0ABR3PP85</accession>
<feature type="region of interest" description="Disordered" evidence="5">
    <location>
        <begin position="99"/>
        <end position="127"/>
    </location>
</feature>
<organism evidence="6 7">
    <name type="scientific">Neodothiora populina</name>
    <dbReference type="NCBI Taxonomy" id="2781224"/>
    <lineage>
        <taxon>Eukaryota</taxon>
        <taxon>Fungi</taxon>
        <taxon>Dikarya</taxon>
        <taxon>Ascomycota</taxon>
        <taxon>Pezizomycotina</taxon>
        <taxon>Dothideomycetes</taxon>
        <taxon>Dothideomycetidae</taxon>
        <taxon>Dothideales</taxon>
        <taxon>Dothioraceae</taxon>
        <taxon>Neodothiora</taxon>
    </lineage>
</organism>
<gene>
    <name evidence="6" type="ORF">AAFC00_001542</name>
</gene>
<feature type="compositionally biased region" description="Gly residues" evidence="5">
    <location>
        <begin position="1"/>
        <end position="26"/>
    </location>
</feature>
<comment type="subcellular location">
    <subcellularLocation>
        <location evidence="1 4">Nucleus</location>
    </subcellularLocation>
</comment>
<feature type="region of interest" description="Disordered" evidence="5">
    <location>
        <begin position="192"/>
        <end position="273"/>
    </location>
</feature>
<evidence type="ECO:0000256" key="5">
    <source>
        <dbReference type="SAM" id="MobiDB-lite"/>
    </source>
</evidence>
<comment type="similarity">
    <text evidence="2 4">Belongs to the eukaryotic RPC7 RNA polymerase subunit family.</text>
</comment>
<dbReference type="InterPro" id="IPR024661">
    <property type="entry name" value="RNA_pol_III_Rpc31"/>
</dbReference>
<feature type="compositionally biased region" description="Acidic residues" evidence="5">
    <location>
        <begin position="208"/>
        <end position="247"/>
    </location>
</feature>
<evidence type="ECO:0000256" key="1">
    <source>
        <dbReference type="ARBA" id="ARBA00004123"/>
    </source>
</evidence>
<protein>
    <recommendedName>
        <fullName evidence="4">DNA-directed RNA polymerase III subunit</fullName>
    </recommendedName>
</protein>
<evidence type="ECO:0000313" key="7">
    <source>
        <dbReference type="Proteomes" id="UP001562354"/>
    </source>
</evidence>
<comment type="caution">
    <text evidence="6">The sequence shown here is derived from an EMBL/GenBank/DDBJ whole genome shotgun (WGS) entry which is preliminary data.</text>
</comment>
<feature type="compositionally biased region" description="Low complexity" evidence="5">
    <location>
        <begin position="99"/>
        <end position="110"/>
    </location>
</feature>
<name>A0ABR3PP85_9PEZI</name>
<comment type="subunit">
    <text evidence="4">Component of the RNA polymerase III (Pol III) complex.</text>
</comment>
<keyword evidence="7" id="KW-1185">Reference proteome</keyword>
<reference evidence="6 7" key="1">
    <citation type="submission" date="2024-07" db="EMBL/GenBank/DDBJ databases">
        <title>Draft sequence of the Neodothiora populina.</title>
        <authorList>
            <person name="Drown D.D."/>
            <person name="Schuette U.S."/>
            <person name="Buechlein A.B."/>
            <person name="Rusch D.R."/>
            <person name="Winton L.W."/>
            <person name="Adams G.A."/>
        </authorList>
    </citation>
    <scope>NUCLEOTIDE SEQUENCE [LARGE SCALE GENOMIC DNA]</scope>
    <source>
        <strain evidence="6 7">CPC 39397</strain>
    </source>
</reference>
<dbReference type="PANTHER" id="PTHR15367:SF2">
    <property type="entry name" value="DNA-DIRECTED RNA POLYMERASE III SUBUNIT"/>
    <property type="match status" value="1"/>
</dbReference>
<evidence type="ECO:0000256" key="3">
    <source>
        <dbReference type="ARBA" id="ARBA00023242"/>
    </source>
</evidence>
<dbReference type="Proteomes" id="UP001562354">
    <property type="component" value="Unassembled WGS sequence"/>
</dbReference>
<dbReference type="EMBL" id="JBFMKM010000003">
    <property type="protein sequence ID" value="KAL1311372.1"/>
    <property type="molecule type" value="Genomic_DNA"/>
</dbReference>
<keyword evidence="3 4" id="KW-0539">Nucleus</keyword>
<sequence>MSRGGRGGGWGGGGAGGGPNAAGKMGGQALPWEWDADLESKLNSRPSEKFPPIAPPTAEPPSAYERRSCSHYRTLRARVHDGPFYSILDSSARVSKKSMSNLSSSTTKRSAPSPPAAHFDPFEGAQTYSQRFVRKRNTLPRLSTRPFVMEFFPRELWSTIDPSNRGGVGTKRGLQLHTRTKVDKWALLANLNGNDSNGSDEANGGNANDDEHENDDDADPKPDDEDQQDEDPDQFAEDEEDDDDDYNAENYFDGGDDDDYGGDEGGGGDGDDF</sequence>
<evidence type="ECO:0000256" key="2">
    <source>
        <dbReference type="ARBA" id="ARBA00008352"/>
    </source>
</evidence>
<comment type="function">
    <text evidence="4">DNA-dependent RNA polymerase catalyzes the transcription of DNA into RNA using the four ribonucleoside triphosphates as substrates. Specific peripheric component of RNA polymerase III which synthesizes small RNAs, such as 5S rRNA and tRNAs.</text>
</comment>
<dbReference type="GeneID" id="95975245"/>
<feature type="compositionally biased region" description="Basic and acidic residues" evidence="5">
    <location>
        <begin position="38"/>
        <end position="48"/>
    </location>
</feature>